<dbReference type="PATRIC" id="fig|762968.3.peg.2892"/>
<dbReference type="Pfam" id="PF04932">
    <property type="entry name" value="Wzy_C"/>
    <property type="match status" value="1"/>
</dbReference>
<evidence type="ECO:0000259" key="6">
    <source>
        <dbReference type="Pfam" id="PF04932"/>
    </source>
</evidence>
<evidence type="ECO:0000256" key="1">
    <source>
        <dbReference type="ARBA" id="ARBA00004141"/>
    </source>
</evidence>
<gene>
    <name evidence="7" type="ORF">HMPREF9441_03277</name>
</gene>
<dbReference type="Gene3D" id="1.25.40.10">
    <property type="entry name" value="Tetratricopeptide repeat domain"/>
    <property type="match status" value="1"/>
</dbReference>
<evidence type="ECO:0000256" key="4">
    <source>
        <dbReference type="ARBA" id="ARBA00023136"/>
    </source>
</evidence>
<reference evidence="7 8" key="1">
    <citation type="submission" date="2011-03" db="EMBL/GenBank/DDBJ databases">
        <authorList>
            <person name="Weinstock G."/>
            <person name="Sodergren E."/>
            <person name="Clifton S."/>
            <person name="Fulton L."/>
            <person name="Fulton B."/>
            <person name="Courtney L."/>
            <person name="Fronick C."/>
            <person name="Harrison M."/>
            <person name="Strong C."/>
            <person name="Farmer C."/>
            <person name="Delahaunty K."/>
            <person name="Markovic C."/>
            <person name="Hall O."/>
            <person name="Minx P."/>
            <person name="Tomlinson C."/>
            <person name="Mitreva M."/>
            <person name="Hou S."/>
            <person name="Chen J."/>
            <person name="Wollam A."/>
            <person name="Pepin K.H."/>
            <person name="Johnson M."/>
            <person name="Bhonagiri V."/>
            <person name="Zhang X."/>
            <person name="Suruliraj S."/>
            <person name="Warren W."/>
            <person name="Chinwalla A."/>
            <person name="Mardis E.R."/>
            <person name="Wilson R.K."/>
        </authorList>
    </citation>
    <scope>NUCLEOTIDE SEQUENCE [LARGE SCALE GENOMIC DNA]</scope>
    <source>
        <strain evidence="7 8">YIT 11840</strain>
    </source>
</reference>
<comment type="subcellular location">
    <subcellularLocation>
        <location evidence="1">Membrane</location>
        <topology evidence="1">Multi-pass membrane protein</topology>
    </subcellularLocation>
</comment>
<dbReference type="EMBL" id="AFFY01000054">
    <property type="protein sequence ID" value="EHG98760.1"/>
    <property type="molecule type" value="Genomic_DNA"/>
</dbReference>
<feature type="transmembrane region" description="Helical" evidence="5">
    <location>
        <begin position="369"/>
        <end position="386"/>
    </location>
</feature>
<keyword evidence="3 5" id="KW-1133">Transmembrane helix</keyword>
<dbReference type="GeneID" id="93558518"/>
<comment type="caution">
    <text evidence="7">The sequence shown here is derived from an EMBL/GenBank/DDBJ whole genome shotgun (WGS) entry which is preliminary data.</text>
</comment>
<proteinExistence type="predicted"/>
<dbReference type="AlphaFoldDB" id="G5SVA5"/>
<dbReference type="eggNOG" id="COG0457">
    <property type="taxonomic scope" value="Bacteria"/>
</dbReference>
<evidence type="ECO:0000313" key="8">
    <source>
        <dbReference type="Proteomes" id="UP000003598"/>
    </source>
</evidence>
<dbReference type="PANTHER" id="PTHR37422">
    <property type="entry name" value="TEICHURONIC ACID BIOSYNTHESIS PROTEIN TUAE"/>
    <property type="match status" value="1"/>
</dbReference>
<evidence type="ECO:0000256" key="5">
    <source>
        <dbReference type="SAM" id="Phobius"/>
    </source>
</evidence>
<dbReference type="STRING" id="762968.HMPREF9441_03277"/>
<feature type="transmembrane region" description="Helical" evidence="5">
    <location>
        <begin position="113"/>
        <end position="136"/>
    </location>
</feature>
<name>G5SVA5_9BACT</name>
<evidence type="ECO:0000313" key="7">
    <source>
        <dbReference type="EMBL" id="EHG98760.1"/>
    </source>
</evidence>
<dbReference type="HOGENOM" id="CLU_389189_0_0_10"/>
<sequence>MLGTKKNLLFPTYNIIALFMGLIIAAKLFRVDDNYYLGELLSIIALLAIGPLSIKRWSGIDICLGVISVYDIVSCCYSNCTNPSIQVAFSSVSFFIFYLIARQLFADAKAEKILLITSSVFVIIGVCLGISLFFLFQKSIKDAGFEGLYHFRFLYRPLNYYVNQWGTILIILLGWICLIRKYTSVLFFLLFLSIFLCFSRGAYLALGGFLILWLFFIPSWKEKIRMLIIAVASLIFVFLFYPKDCLTTLKMNSTTSQQKSSMVRIRSTQVALDTFCAGSNQLFGYGNGSYTFVLDKAINQDSRQMYTSFAPNLPIKLLIEKGIIGFCLYMCFFFIIAQYLWKNRDIRDTRAVFCVFCAVFIKEMTQADFFNIQFVWLVFYLQLAYLQRNDVSRVVAVDKEKFVLPSLAIIMYICWCMHSFLLKRNMGLCSKAFIAIEKANVGEAVRYIEQTSQQLPYLILRGWIYMQCYKVDKNEEYVKKAQAAWWKAHQCQPEDIHIEYLLNAYGNGCQKNIYGLKELSKKYPYNSLYSFALGEILYEENRKDEAMNFLIKAILYTPTILRTEFIENIKEHDLIYFQSLRKKLSALRPMDIDANEMARIGYIAYWCGNTKEARFYLRKAIEEFPSLSTPQRLLGNKKRYQLLKYGFFQKSSTSVYPIEERLDNDLLFIRFYGKKFQNWYGIPFGK</sequence>
<dbReference type="OrthoDB" id="1097546at2"/>
<dbReference type="PANTHER" id="PTHR37422:SF13">
    <property type="entry name" value="LIPOPOLYSACCHARIDE BIOSYNTHESIS PROTEIN PA4999-RELATED"/>
    <property type="match status" value="1"/>
</dbReference>
<keyword evidence="2 5" id="KW-0812">Transmembrane</keyword>
<dbReference type="SMART" id="SM00028">
    <property type="entry name" value="TPR"/>
    <property type="match status" value="2"/>
</dbReference>
<evidence type="ECO:0000256" key="2">
    <source>
        <dbReference type="ARBA" id="ARBA00022692"/>
    </source>
</evidence>
<dbReference type="RefSeq" id="WP_008622376.1">
    <property type="nucleotide sequence ID" value="NZ_JH376625.1"/>
</dbReference>
<feature type="transmembrane region" description="Helical" evidence="5">
    <location>
        <begin position="224"/>
        <end position="241"/>
    </location>
</feature>
<feature type="transmembrane region" description="Helical" evidence="5">
    <location>
        <begin position="12"/>
        <end position="29"/>
    </location>
</feature>
<keyword evidence="4 5" id="KW-0472">Membrane</keyword>
<dbReference type="GO" id="GO:0016020">
    <property type="term" value="C:membrane"/>
    <property type="evidence" value="ECO:0007669"/>
    <property type="project" value="UniProtKB-SubCell"/>
</dbReference>
<dbReference type="Proteomes" id="UP000003598">
    <property type="component" value="Unassembled WGS sequence"/>
</dbReference>
<dbReference type="InterPro" id="IPR007016">
    <property type="entry name" value="O-antigen_ligase-rel_domated"/>
</dbReference>
<feature type="domain" description="O-antigen ligase-related" evidence="6">
    <location>
        <begin position="186"/>
        <end position="330"/>
    </location>
</feature>
<dbReference type="eggNOG" id="COG3307">
    <property type="taxonomic scope" value="Bacteria"/>
</dbReference>
<keyword evidence="8" id="KW-1185">Reference proteome</keyword>
<feature type="transmembrane region" description="Helical" evidence="5">
    <location>
        <begin position="402"/>
        <end position="421"/>
    </location>
</feature>
<dbReference type="InterPro" id="IPR051533">
    <property type="entry name" value="WaaL-like"/>
</dbReference>
<dbReference type="InterPro" id="IPR011990">
    <property type="entry name" value="TPR-like_helical_dom_sf"/>
</dbReference>
<dbReference type="SUPFAM" id="SSF48452">
    <property type="entry name" value="TPR-like"/>
    <property type="match status" value="1"/>
</dbReference>
<protein>
    <submittedName>
        <fullName evidence="7">Tetratricopeptide repeat protein</fullName>
    </submittedName>
</protein>
<dbReference type="InterPro" id="IPR019734">
    <property type="entry name" value="TPR_rpt"/>
</dbReference>
<feature type="transmembrane region" description="Helical" evidence="5">
    <location>
        <begin position="185"/>
        <end position="218"/>
    </location>
</feature>
<feature type="transmembrane region" description="Helical" evidence="5">
    <location>
        <begin position="85"/>
        <end position="101"/>
    </location>
</feature>
<feature type="transmembrane region" description="Helical" evidence="5">
    <location>
        <begin position="158"/>
        <end position="178"/>
    </location>
</feature>
<feature type="transmembrane region" description="Helical" evidence="5">
    <location>
        <begin position="323"/>
        <end position="341"/>
    </location>
</feature>
<organism evidence="7 8">
    <name type="scientific">Paraprevotella clara YIT 11840</name>
    <dbReference type="NCBI Taxonomy" id="762968"/>
    <lineage>
        <taxon>Bacteria</taxon>
        <taxon>Pseudomonadati</taxon>
        <taxon>Bacteroidota</taxon>
        <taxon>Bacteroidia</taxon>
        <taxon>Bacteroidales</taxon>
        <taxon>Prevotellaceae</taxon>
        <taxon>Paraprevotella</taxon>
    </lineage>
</organism>
<evidence type="ECO:0000256" key="3">
    <source>
        <dbReference type="ARBA" id="ARBA00022989"/>
    </source>
</evidence>
<accession>G5SVA5</accession>